<dbReference type="InterPro" id="IPR036388">
    <property type="entry name" value="WH-like_DNA-bd_sf"/>
</dbReference>
<organism evidence="2 3">
    <name type="scientific">Streptomyces caelestis</name>
    <dbReference type="NCBI Taxonomy" id="36816"/>
    <lineage>
        <taxon>Bacteria</taxon>
        <taxon>Bacillati</taxon>
        <taxon>Actinomycetota</taxon>
        <taxon>Actinomycetes</taxon>
        <taxon>Kitasatosporales</taxon>
        <taxon>Streptomycetaceae</taxon>
        <taxon>Streptomyces</taxon>
    </lineage>
</organism>
<dbReference type="Pfam" id="PF05331">
    <property type="entry name" value="DUF742"/>
    <property type="match status" value="1"/>
</dbReference>
<dbReference type="Gene3D" id="1.10.10.10">
    <property type="entry name" value="Winged helix-like DNA-binding domain superfamily/Winged helix DNA-binding domain"/>
    <property type="match status" value="1"/>
</dbReference>
<dbReference type="OrthoDB" id="4563801at2"/>
<evidence type="ECO:0000313" key="3">
    <source>
        <dbReference type="Proteomes" id="UP000037773"/>
    </source>
</evidence>
<reference evidence="2 3" key="1">
    <citation type="submission" date="2015-07" db="EMBL/GenBank/DDBJ databases">
        <authorList>
            <person name="Noorani M."/>
        </authorList>
    </citation>
    <scope>NUCLEOTIDE SEQUENCE [LARGE SCALE GENOMIC DNA]</scope>
    <source>
        <strain evidence="2 3">NRRL B-24567</strain>
    </source>
</reference>
<keyword evidence="3" id="KW-1185">Reference proteome</keyword>
<dbReference type="PATRIC" id="fig|36816.3.peg.1731"/>
<dbReference type="RefSeq" id="WP_030827413.1">
    <property type="nucleotide sequence ID" value="NZ_JBFBKA010000008.1"/>
</dbReference>
<dbReference type="PANTHER" id="PTHR36221">
    <property type="entry name" value="DUF742 DOMAIN-CONTAINING PROTEIN"/>
    <property type="match status" value="1"/>
</dbReference>
<dbReference type="PANTHER" id="PTHR36221:SF1">
    <property type="entry name" value="DUF742 DOMAIN-CONTAINING PROTEIN"/>
    <property type="match status" value="1"/>
</dbReference>
<gene>
    <name evidence="2" type="ORF">ADK41_08025</name>
</gene>
<feature type="region of interest" description="Disordered" evidence="1">
    <location>
        <begin position="1"/>
        <end position="22"/>
    </location>
</feature>
<proteinExistence type="predicted"/>
<evidence type="ECO:0008006" key="4">
    <source>
        <dbReference type="Google" id="ProtNLM"/>
    </source>
</evidence>
<protein>
    <recommendedName>
        <fullName evidence="4">DUF742 domain-containing protein</fullName>
    </recommendedName>
</protein>
<dbReference type="Proteomes" id="UP000037773">
    <property type="component" value="Unassembled WGS sequence"/>
</dbReference>
<dbReference type="AlphaFoldDB" id="A0A0M8QPE8"/>
<dbReference type="SUPFAM" id="SSF46785">
    <property type="entry name" value="Winged helix' DNA-binding domain"/>
    <property type="match status" value="1"/>
</dbReference>
<name>A0A0M8QPE8_9ACTN</name>
<evidence type="ECO:0000256" key="1">
    <source>
        <dbReference type="SAM" id="MobiDB-lite"/>
    </source>
</evidence>
<accession>A0A0M8QPE8</accession>
<dbReference type="InterPro" id="IPR036390">
    <property type="entry name" value="WH_DNA-bd_sf"/>
</dbReference>
<comment type="caution">
    <text evidence="2">The sequence shown here is derived from an EMBL/GenBank/DDBJ whole genome shotgun (WGS) entry which is preliminary data.</text>
</comment>
<sequence>MSRPRQDPDLVRPYVRTGGRTRPSTDVRLESVVFAATGTHPGLNADARRLLALFAGSRGGGLAVAEIASELALPPSTTRILVADLIGLGLMTLAQGHDDERPPASLIERVLHGLRAHA</sequence>
<feature type="compositionally biased region" description="Basic and acidic residues" evidence="1">
    <location>
        <begin position="1"/>
        <end position="10"/>
    </location>
</feature>
<dbReference type="InterPro" id="IPR007995">
    <property type="entry name" value="DUF742"/>
</dbReference>
<evidence type="ECO:0000313" key="2">
    <source>
        <dbReference type="EMBL" id="KOT42710.1"/>
    </source>
</evidence>
<dbReference type="EMBL" id="LGCN01000074">
    <property type="protein sequence ID" value="KOT42710.1"/>
    <property type="molecule type" value="Genomic_DNA"/>
</dbReference>